<evidence type="ECO:0000313" key="4">
    <source>
        <dbReference type="Proteomes" id="UP000037688"/>
    </source>
</evidence>
<dbReference type="PATRIC" id="fig|1705561.3.peg.6811"/>
<accession>A0A0M9BSF4</accession>
<dbReference type="InterPro" id="IPR013780">
    <property type="entry name" value="Glyco_hydro_b"/>
</dbReference>
<evidence type="ECO:0000259" key="1">
    <source>
        <dbReference type="Pfam" id="PF17385"/>
    </source>
</evidence>
<dbReference type="EMBL" id="LITU01000023">
    <property type="protein sequence ID" value="KOY18073.1"/>
    <property type="molecule type" value="Genomic_DNA"/>
</dbReference>
<dbReference type="InterPro" id="IPR035363">
    <property type="entry name" value="LBP_M"/>
</dbReference>
<gene>
    <name evidence="3" type="ORF">AMS66_02515</name>
</gene>
<feature type="domain" description="Lacto-N-biose phosphorylase C-terminal" evidence="2">
    <location>
        <begin position="71"/>
        <end position="121"/>
    </location>
</feature>
<evidence type="ECO:0008006" key="5">
    <source>
        <dbReference type="Google" id="ProtNLM"/>
    </source>
</evidence>
<dbReference type="Gene3D" id="3.40.50.880">
    <property type="match status" value="1"/>
</dbReference>
<dbReference type="Gene3D" id="2.60.40.1180">
    <property type="entry name" value="Golgi alpha-mannosidase II"/>
    <property type="match status" value="1"/>
</dbReference>
<comment type="caution">
    <text evidence="3">The sequence shown here is derived from an EMBL/GenBank/DDBJ whole genome shotgun (WGS) entry which is preliminary data.</text>
</comment>
<dbReference type="Pfam" id="PF17386">
    <property type="entry name" value="LBP_C"/>
    <property type="match status" value="1"/>
</dbReference>
<sequence>MVPEGANNNMYLTDGTAAVLDAQGGNIALSTHYFGKGKGIYLSSFEFSWENTRLLLNLIRFAGNEFHETKYITDNLYTECTYYPESKILVLINNSDQVQTTTIHTEYRKQTVEVDPYDTKITHIGLIKSV</sequence>
<name>A0A0M9BSF4_9BACL</name>
<dbReference type="InterPro" id="IPR035356">
    <property type="entry name" value="LBP_C"/>
</dbReference>
<feature type="domain" description="Lacto-N-biose phosphorylase central" evidence="1">
    <location>
        <begin position="7"/>
        <end position="64"/>
    </location>
</feature>
<protein>
    <recommendedName>
        <fullName evidence="5">Glycosyl hydrolase family 30 beta sandwich domain-containing protein</fullName>
    </recommendedName>
</protein>
<reference evidence="3 4" key="1">
    <citation type="submission" date="2015-08" db="EMBL/GenBank/DDBJ databases">
        <title>Draft genome sequence of cellulolytic and xylanolytic Paenibacillus sp. A59, isolated from a decaying forest soil from Patagonia, Argentina.</title>
        <authorList>
            <person name="Ghio S."/>
            <person name="Caceres A.M."/>
            <person name="Talia P."/>
            <person name="Grasso D."/>
            <person name="Campos E."/>
        </authorList>
    </citation>
    <scope>NUCLEOTIDE SEQUENCE [LARGE SCALE GENOMIC DNA]</scope>
    <source>
        <strain evidence="3 4">A59</strain>
    </source>
</reference>
<dbReference type="Pfam" id="PF17385">
    <property type="entry name" value="LBP_M"/>
    <property type="match status" value="1"/>
</dbReference>
<dbReference type="Proteomes" id="UP000037688">
    <property type="component" value="Unassembled WGS sequence"/>
</dbReference>
<organism evidence="3 4">
    <name type="scientific">Paenibacillus xylanivorans</name>
    <dbReference type="NCBI Taxonomy" id="1705561"/>
    <lineage>
        <taxon>Bacteria</taxon>
        <taxon>Bacillati</taxon>
        <taxon>Bacillota</taxon>
        <taxon>Bacilli</taxon>
        <taxon>Bacillales</taxon>
        <taxon>Paenibacillaceae</taxon>
        <taxon>Paenibacillus</taxon>
    </lineage>
</organism>
<evidence type="ECO:0000313" key="3">
    <source>
        <dbReference type="EMBL" id="KOY18073.1"/>
    </source>
</evidence>
<proteinExistence type="predicted"/>
<dbReference type="AlphaFoldDB" id="A0A0M9BSF4"/>
<keyword evidence="4" id="KW-1185">Reference proteome</keyword>
<evidence type="ECO:0000259" key="2">
    <source>
        <dbReference type="Pfam" id="PF17386"/>
    </source>
</evidence>
<dbReference type="InterPro" id="IPR029062">
    <property type="entry name" value="Class_I_gatase-like"/>
</dbReference>